<accession>A0A9N9NG26</accession>
<sequence>MPHLTNCQKRFKKAYEAKAHKYSASVDNSETESSEAENSETENSEEFSCNEAVENENAASIIERLHVVAKNYYDDDSDETNEYYQKYNSNKPHKLFYLEKSIRTKRRKRQLQYEAAKGTPMFIWFYLQLVKHNYQKIEASKVVADAARKKVYHARCIQLSLERRYSSSRLRFVPSPTISLNTAKNYLKELGYVYERVKKDIYVYGHEREDVVAYRKIFLDRMNEFEQRMPMFSRDNMEKETWPDNNYYIPELREKAKDIKQVLDNRGLWPEERLKLKEARELIS</sequence>
<proteinExistence type="predicted"/>
<comment type="caution">
    <text evidence="2">The sequence shown here is derived from an EMBL/GenBank/DDBJ whole genome shotgun (WGS) entry which is preliminary data.</text>
</comment>
<feature type="region of interest" description="Disordered" evidence="1">
    <location>
        <begin position="21"/>
        <end position="46"/>
    </location>
</feature>
<dbReference type="PANTHER" id="PTHR35871">
    <property type="entry name" value="EXPRESSED PROTEIN"/>
    <property type="match status" value="1"/>
</dbReference>
<protein>
    <submittedName>
        <fullName evidence="2">405_t:CDS:1</fullName>
    </submittedName>
</protein>
<feature type="compositionally biased region" description="Acidic residues" evidence="1">
    <location>
        <begin position="29"/>
        <end position="45"/>
    </location>
</feature>
<organism evidence="2 3">
    <name type="scientific">Dentiscutata erythropus</name>
    <dbReference type="NCBI Taxonomy" id="1348616"/>
    <lineage>
        <taxon>Eukaryota</taxon>
        <taxon>Fungi</taxon>
        <taxon>Fungi incertae sedis</taxon>
        <taxon>Mucoromycota</taxon>
        <taxon>Glomeromycotina</taxon>
        <taxon>Glomeromycetes</taxon>
        <taxon>Diversisporales</taxon>
        <taxon>Gigasporaceae</taxon>
        <taxon>Dentiscutata</taxon>
    </lineage>
</organism>
<gene>
    <name evidence="2" type="ORF">DERYTH_LOCUS14989</name>
</gene>
<dbReference type="EMBL" id="CAJVPY010011747">
    <property type="protein sequence ID" value="CAG8729391.1"/>
    <property type="molecule type" value="Genomic_DNA"/>
</dbReference>
<name>A0A9N9NG26_9GLOM</name>
<evidence type="ECO:0000313" key="2">
    <source>
        <dbReference type="EMBL" id="CAG8729391.1"/>
    </source>
</evidence>
<dbReference type="AlphaFoldDB" id="A0A9N9NG26"/>
<evidence type="ECO:0000256" key="1">
    <source>
        <dbReference type="SAM" id="MobiDB-lite"/>
    </source>
</evidence>
<dbReference type="Proteomes" id="UP000789405">
    <property type="component" value="Unassembled WGS sequence"/>
</dbReference>
<keyword evidence="3" id="KW-1185">Reference proteome</keyword>
<dbReference type="OrthoDB" id="10044727at2759"/>
<evidence type="ECO:0000313" key="3">
    <source>
        <dbReference type="Proteomes" id="UP000789405"/>
    </source>
</evidence>
<dbReference type="PANTHER" id="PTHR35871:SF1">
    <property type="entry name" value="CXC1-LIKE CYSTEINE CLUSTER ASSOCIATED WITH KDZ TRANSPOSASES DOMAIN-CONTAINING PROTEIN"/>
    <property type="match status" value="1"/>
</dbReference>
<reference evidence="2" key="1">
    <citation type="submission" date="2021-06" db="EMBL/GenBank/DDBJ databases">
        <authorList>
            <person name="Kallberg Y."/>
            <person name="Tangrot J."/>
            <person name="Rosling A."/>
        </authorList>
    </citation>
    <scope>NUCLEOTIDE SEQUENCE</scope>
    <source>
        <strain evidence="2">MA453B</strain>
    </source>
</reference>